<gene>
    <name evidence="2" type="ORF">Mal4_20170</name>
</gene>
<dbReference type="InterPro" id="IPR001127">
    <property type="entry name" value="PTS_EIIA_1_perm"/>
</dbReference>
<evidence type="ECO:0000313" key="2">
    <source>
        <dbReference type="EMBL" id="QDU37701.1"/>
    </source>
</evidence>
<evidence type="ECO:0000259" key="1">
    <source>
        <dbReference type="PROSITE" id="PS00371"/>
    </source>
</evidence>
<dbReference type="KEGG" id="mri:Mal4_20170"/>
<dbReference type="Proteomes" id="UP000320496">
    <property type="component" value="Chromosome"/>
</dbReference>
<organism evidence="2 3">
    <name type="scientific">Maioricimonas rarisocia</name>
    <dbReference type="NCBI Taxonomy" id="2528026"/>
    <lineage>
        <taxon>Bacteria</taxon>
        <taxon>Pseudomonadati</taxon>
        <taxon>Planctomycetota</taxon>
        <taxon>Planctomycetia</taxon>
        <taxon>Planctomycetales</taxon>
        <taxon>Planctomycetaceae</taxon>
        <taxon>Maioricimonas</taxon>
    </lineage>
</organism>
<dbReference type="AlphaFoldDB" id="A0A517Z5H7"/>
<sequence length="124" mass="13477">MSVEPIHDEGQQLPAPTGKVLGVVDSQEDLDRVADALKAAGFESIVSLHGQEGLQLLERVATFFWGDCESEVLKRHIDNLKQGRFVIGIETPAKRSQEAAAIASEQGAHFLVHMGLATVTWMKA</sequence>
<keyword evidence="3" id="KW-1185">Reference proteome</keyword>
<name>A0A517Z5H7_9PLAN</name>
<dbReference type="PROSITE" id="PS00371">
    <property type="entry name" value="PTS_EIIA_TYPE_1_HIS"/>
    <property type="match status" value="1"/>
</dbReference>
<feature type="domain" description="PTS EIIA type-1" evidence="1">
    <location>
        <begin position="107"/>
        <end position="119"/>
    </location>
</feature>
<dbReference type="EMBL" id="CP036275">
    <property type="protein sequence ID" value="QDU37701.1"/>
    <property type="molecule type" value="Genomic_DNA"/>
</dbReference>
<evidence type="ECO:0000313" key="3">
    <source>
        <dbReference type="Proteomes" id="UP000320496"/>
    </source>
</evidence>
<dbReference type="RefSeq" id="WP_145368720.1">
    <property type="nucleotide sequence ID" value="NZ_CP036275.1"/>
</dbReference>
<reference evidence="2 3" key="1">
    <citation type="submission" date="2019-02" db="EMBL/GenBank/DDBJ databases">
        <title>Deep-cultivation of Planctomycetes and their phenomic and genomic characterization uncovers novel biology.</title>
        <authorList>
            <person name="Wiegand S."/>
            <person name="Jogler M."/>
            <person name="Boedeker C."/>
            <person name="Pinto D."/>
            <person name="Vollmers J."/>
            <person name="Rivas-Marin E."/>
            <person name="Kohn T."/>
            <person name="Peeters S.H."/>
            <person name="Heuer A."/>
            <person name="Rast P."/>
            <person name="Oberbeckmann S."/>
            <person name="Bunk B."/>
            <person name="Jeske O."/>
            <person name="Meyerdierks A."/>
            <person name="Storesund J.E."/>
            <person name="Kallscheuer N."/>
            <person name="Luecker S."/>
            <person name="Lage O.M."/>
            <person name="Pohl T."/>
            <person name="Merkel B.J."/>
            <person name="Hornburger P."/>
            <person name="Mueller R.-W."/>
            <person name="Bruemmer F."/>
            <person name="Labrenz M."/>
            <person name="Spormann A.M."/>
            <person name="Op den Camp H."/>
            <person name="Overmann J."/>
            <person name="Amann R."/>
            <person name="Jetten M.S.M."/>
            <person name="Mascher T."/>
            <person name="Medema M.H."/>
            <person name="Devos D.P."/>
            <person name="Kaster A.-K."/>
            <person name="Ovreas L."/>
            <person name="Rohde M."/>
            <person name="Galperin M.Y."/>
            <person name="Jogler C."/>
        </authorList>
    </citation>
    <scope>NUCLEOTIDE SEQUENCE [LARGE SCALE GENOMIC DNA]</scope>
    <source>
        <strain evidence="2 3">Mal4</strain>
    </source>
</reference>
<accession>A0A517Z5H7</accession>
<proteinExistence type="predicted"/>
<dbReference type="GO" id="GO:0009401">
    <property type="term" value="P:phosphoenolpyruvate-dependent sugar phosphotransferase system"/>
    <property type="evidence" value="ECO:0007669"/>
    <property type="project" value="InterPro"/>
</dbReference>
<protein>
    <recommendedName>
        <fullName evidence="1">PTS EIIA type-1 domain-containing protein</fullName>
    </recommendedName>
</protein>